<comment type="subcellular location">
    <subcellularLocation>
        <location evidence="1">Membrane</location>
        <topology evidence="1">Multi-pass membrane protein</topology>
    </subcellularLocation>
</comment>
<keyword evidence="6" id="KW-0675">Receptor</keyword>
<feature type="transmembrane region" description="Helical" evidence="8">
    <location>
        <begin position="63"/>
        <end position="86"/>
    </location>
</feature>
<keyword evidence="12" id="KW-1185">Reference proteome</keyword>
<organism evidence="10 13">
    <name type="scientific">Adineta ricciae</name>
    <name type="common">Rotifer</name>
    <dbReference type="NCBI Taxonomy" id="249248"/>
    <lineage>
        <taxon>Eukaryota</taxon>
        <taxon>Metazoa</taxon>
        <taxon>Spiralia</taxon>
        <taxon>Gnathifera</taxon>
        <taxon>Rotifera</taxon>
        <taxon>Eurotatoria</taxon>
        <taxon>Bdelloidea</taxon>
        <taxon>Adinetida</taxon>
        <taxon>Adinetidae</taxon>
        <taxon>Adineta</taxon>
    </lineage>
</organism>
<evidence type="ECO:0000313" key="12">
    <source>
        <dbReference type="Proteomes" id="UP000663828"/>
    </source>
</evidence>
<evidence type="ECO:0000256" key="7">
    <source>
        <dbReference type="ARBA" id="ARBA00023224"/>
    </source>
</evidence>
<sequence>MLASSQTLSSFNLSSTKSIIDDLNLVQQRFVNQLPLIITVLGLIGFIGNLFTFLQPKLRNNSFCIYTLTASFIDIINLFVNLFPQYLNPTSDSASSFISDKLICKLRLFSVVFFPQLSLDLLMMSLIDRYACTFDPTSRMSRLIRLKTVPWMIFITTAVSCVASLYSPLTYDIIPGYGCGATNPTANAIAYISIHGILTPLVMLIFVFFTYRNIVQHRQRAGGALTTERNRRRNHFIGMVFAQVFVSSFFVLLWIGVYWYFLTIQNSNQSAEEWAIVGFLMSLTNNLYYLIHVRSFYLSTLTSNLFRKTMIAGVLKLFSQTLYHRWRGRNAFISNLAVTMRVGQNRQEDTANQLRSVL</sequence>
<dbReference type="Proteomes" id="UP000663828">
    <property type="component" value="Unassembled WGS sequence"/>
</dbReference>
<keyword evidence="5 8" id="KW-0472">Membrane</keyword>
<feature type="transmembrane region" description="Helical" evidence="8">
    <location>
        <begin position="148"/>
        <end position="169"/>
    </location>
</feature>
<feature type="transmembrane region" description="Helical" evidence="8">
    <location>
        <begin position="106"/>
        <end position="127"/>
    </location>
</feature>
<dbReference type="PANTHER" id="PTHR24243">
    <property type="entry name" value="G-PROTEIN COUPLED RECEPTOR"/>
    <property type="match status" value="1"/>
</dbReference>
<dbReference type="Gene3D" id="1.20.1070.10">
    <property type="entry name" value="Rhodopsin 7-helix transmembrane proteins"/>
    <property type="match status" value="1"/>
</dbReference>
<evidence type="ECO:0000256" key="1">
    <source>
        <dbReference type="ARBA" id="ARBA00004141"/>
    </source>
</evidence>
<accession>A0A814T7U0</accession>
<name>A0A814T7U0_ADIRI</name>
<evidence type="ECO:0000256" key="5">
    <source>
        <dbReference type="ARBA" id="ARBA00023136"/>
    </source>
</evidence>
<dbReference type="InterPro" id="IPR017452">
    <property type="entry name" value="GPCR_Rhodpsn_7TM"/>
</dbReference>
<dbReference type="AlphaFoldDB" id="A0A814T7U0"/>
<evidence type="ECO:0000313" key="11">
    <source>
        <dbReference type="EMBL" id="CAF1182770.1"/>
    </source>
</evidence>
<evidence type="ECO:0000256" key="3">
    <source>
        <dbReference type="ARBA" id="ARBA00022989"/>
    </source>
</evidence>
<keyword evidence="7" id="KW-0807">Transducer</keyword>
<feature type="domain" description="G-protein coupled receptors family 1 profile" evidence="9">
    <location>
        <begin position="45"/>
        <end position="289"/>
    </location>
</feature>
<reference evidence="10" key="1">
    <citation type="submission" date="2021-02" db="EMBL/GenBank/DDBJ databases">
        <authorList>
            <person name="Nowell W R."/>
        </authorList>
    </citation>
    <scope>NUCLEOTIDE SEQUENCE</scope>
</reference>
<dbReference type="EMBL" id="CAJNOJ010000121">
    <property type="protein sequence ID" value="CAF1154649.1"/>
    <property type="molecule type" value="Genomic_DNA"/>
</dbReference>
<feature type="transmembrane region" description="Helical" evidence="8">
    <location>
        <begin position="189"/>
        <end position="211"/>
    </location>
</feature>
<feature type="transmembrane region" description="Helical" evidence="8">
    <location>
        <begin position="30"/>
        <end position="51"/>
    </location>
</feature>
<evidence type="ECO:0000256" key="6">
    <source>
        <dbReference type="ARBA" id="ARBA00023170"/>
    </source>
</evidence>
<dbReference type="GO" id="GO:0004930">
    <property type="term" value="F:G protein-coupled receptor activity"/>
    <property type="evidence" value="ECO:0007669"/>
    <property type="project" value="UniProtKB-KW"/>
</dbReference>
<evidence type="ECO:0000259" key="9">
    <source>
        <dbReference type="PROSITE" id="PS50262"/>
    </source>
</evidence>
<evidence type="ECO:0000313" key="10">
    <source>
        <dbReference type="EMBL" id="CAF1154649.1"/>
    </source>
</evidence>
<feature type="transmembrane region" description="Helical" evidence="8">
    <location>
        <begin position="236"/>
        <end position="262"/>
    </location>
</feature>
<dbReference type="GO" id="GO:0005886">
    <property type="term" value="C:plasma membrane"/>
    <property type="evidence" value="ECO:0007669"/>
    <property type="project" value="TreeGrafter"/>
</dbReference>
<evidence type="ECO:0000313" key="13">
    <source>
        <dbReference type="Proteomes" id="UP000663852"/>
    </source>
</evidence>
<dbReference type="PANTHER" id="PTHR24243:SF233">
    <property type="entry name" value="THYROTROPIN-RELEASING HORMONE RECEPTOR"/>
    <property type="match status" value="1"/>
</dbReference>
<proteinExistence type="predicted"/>
<dbReference type="PROSITE" id="PS50262">
    <property type="entry name" value="G_PROTEIN_RECEP_F1_2"/>
    <property type="match status" value="1"/>
</dbReference>
<comment type="caution">
    <text evidence="10">The sequence shown here is derived from an EMBL/GenBank/DDBJ whole genome shotgun (WGS) entry which is preliminary data.</text>
</comment>
<keyword evidence="4" id="KW-0297">G-protein coupled receptor</keyword>
<dbReference type="Proteomes" id="UP000663852">
    <property type="component" value="Unassembled WGS sequence"/>
</dbReference>
<evidence type="ECO:0000256" key="8">
    <source>
        <dbReference type="SAM" id="Phobius"/>
    </source>
</evidence>
<gene>
    <name evidence="10" type="ORF">EDS130_LOCUS22802</name>
    <name evidence="11" type="ORF">XAT740_LOCUS22673</name>
</gene>
<keyword evidence="3 8" id="KW-1133">Transmembrane helix</keyword>
<dbReference type="SUPFAM" id="SSF81321">
    <property type="entry name" value="Family A G protein-coupled receptor-like"/>
    <property type="match status" value="1"/>
</dbReference>
<keyword evidence="2 8" id="KW-0812">Transmembrane</keyword>
<evidence type="ECO:0000256" key="2">
    <source>
        <dbReference type="ARBA" id="ARBA00022692"/>
    </source>
</evidence>
<feature type="transmembrane region" description="Helical" evidence="8">
    <location>
        <begin position="274"/>
        <end position="291"/>
    </location>
</feature>
<dbReference type="EMBL" id="CAJNOR010001679">
    <property type="protein sequence ID" value="CAF1182770.1"/>
    <property type="molecule type" value="Genomic_DNA"/>
</dbReference>
<evidence type="ECO:0000256" key="4">
    <source>
        <dbReference type="ARBA" id="ARBA00023040"/>
    </source>
</evidence>
<protein>
    <recommendedName>
        <fullName evidence="9">G-protein coupled receptors family 1 profile domain-containing protein</fullName>
    </recommendedName>
</protein>